<evidence type="ECO:0000313" key="8">
    <source>
        <dbReference type="Proteomes" id="UP000235388"/>
    </source>
</evidence>
<dbReference type="CDD" id="cd01169">
    <property type="entry name" value="HMPP_kinase"/>
    <property type="match status" value="1"/>
</dbReference>
<evidence type="ECO:0000256" key="4">
    <source>
        <dbReference type="ARBA" id="ARBA00022840"/>
    </source>
</evidence>
<comment type="caution">
    <text evidence="7">The sequence shown here is derived from an EMBL/GenBank/DDBJ whole genome shotgun (WGS) entry which is preliminary data.</text>
</comment>
<dbReference type="GO" id="GO:0005829">
    <property type="term" value="C:cytosol"/>
    <property type="evidence" value="ECO:0007669"/>
    <property type="project" value="TreeGrafter"/>
</dbReference>
<evidence type="ECO:0000313" key="7">
    <source>
        <dbReference type="EMBL" id="PLW48142.1"/>
    </source>
</evidence>
<dbReference type="Pfam" id="PF03070">
    <property type="entry name" value="TENA_THI-4"/>
    <property type="match status" value="1"/>
</dbReference>
<dbReference type="GO" id="GO:0005524">
    <property type="term" value="F:ATP binding"/>
    <property type="evidence" value="ECO:0007669"/>
    <property type="project" value="UniProtKB-KW"/>
</dbReference>
<dbReference type="Gene3D" id="1.20.910.10">
    <property type="entry name" value="Heme oxygenase-like"/>
    <property type="match status" value="1"/>
</dbReference>
<dbReference type="InterPro" id="IPR016084">
    <property type="entry name" value="Haem_Oase-like_multi-hlx"/>
</dbReference>
<dbReference type="GO" id="GO:0008902">
    <property type="term" value="F:hydroxymethylpyrimidine kinase activity"/>
    <property type="evidence" value="ECO:0007669"/>
    <property type="project" value="TreeGrafter"/>
</dbReference>
<dbReference type="GO" id="GO:0009228">
    <property type="term" value="P:thiamine biosynthetic process"/>
    <property type="evidence" value="ECO:0007669"/>
    <property type="project" value="InterPro"/>
</dbReference>
<dbReference type="SUPFAM" id="SSF48613">
    <property type="entry name" value="Heme oxygenase-like"/>
    <property type="match status" value="1"/>
</dbReference>
<dbReference type="Pfam" id="PF08543">
    <property type="entry name" value="Phos_pyr_kin"/>
    <property type="match status" value="1"/>
</dbReference>
<dbReference type="FunFam" id="3.40.1190.20:FF:000003">
    <property type="entry name" value="Phosphomethylpyrimidine kinase ThiD"/>
    <property type="match status" value="1"/>
</dbReference>
<evidence type="ECO:0000256" key="3">
    <source>
        <dbReference type="ARBA" id="ARBA00022777"/>
    </source>
</evidence>
<dbReference type="OrthoDB" id="10028886at2759"/>
<dbReference type="AlphaFoldDB" id="A0A2N5VDR8"/>
<keyword evidence="4" id="KW-0067">ATP-binding</keyword>
<sequence>MRSTNVLTIAGSDSSGGAGIQADLKTFTSLEAYGMSVITAVTAQNTTGVTSIVGMSPSMVSDQLESVISDIPVTAIKTGMLYSPEVIEAVANSLSKLYPDPTKQPPLVIDPVLVSSSGQELLQAGGPEMLIKKLLQKSCVVTPNLPEALILSGRKSRNQTIENVADMQHCCREIARLGATNVLLKGGHILTSNDTVTDMLYQAGTDTFTIFNHPRLEIPNTHGTGCTLSAALAVYLGKGFQTVDAVGAAIKYVEGGIQHSFQLGKGTGPLNHFHNIIQRPIPIPTERQNYPFTSALISAAGPSWHIFTSSHPFLQGVRDGKLPSSCFQHFLRQDYIFLTHYARIHSLMAFKCDQMDEIDATATIVKQIAEESKNHITMCKSWGLSEEDFLQTPECNQTIAYTRYVMDIGLSKSLLDLRVAVAPCLIGYGEMALALKKDPATIKDDTNPYWKWISHYADQPFQSAVVLGRQVLEEMVLRDPPSATSFQSLQDIFKKVKDDFLSFYHPVVTRDNPLELTSQTIA</sequence>
<dbReference type="InterPro" id="IPR013749">
    <property type="entry name" value="PM/HMP-P_kinase-1"/>
</dbReference>
<accession>A0A2N5VDR8</accession>
<keyword evidence="1" id="KW-0808">Transferase</keyword>
<evidence type="ECO:0008006" key="9">
    <source>
        <dbReference type="Google" id="ProtNLM"/>
    </source>
</evidence>
<organism evidence="7 8">
    <name type="scientific">Puccinia coronata f. sp. avenae</name>
    <dbReference type="NCBI Taxonomy" id="200324"/>
    <lineage>
        <taxon>Eukaryota</taxon>
        <taxon>Fungi</taxon>
        <taxon>Dikarya</taxon>
        <taxon>Basidiomycota</taxon>
        <taxon>Pucciniomycotina</taxon>
        <taxon>Pucciniomycetes</taxon>
        <taxon>Pucciniales</taxon>
        <taxon>Pucciniaceae</taxon>
        <taxon>Puccinia</taxon>
    </lineage>
</organism>
<keyword evidence="8" id="KW-1185">Reference proteome</keyword>
<evidence type="ECO:0000256" key="1">
    <source>
        <dbReference type="ARBA" id="ARBA00022679"/>
    </source>
</evidence>
<keyword evidence="2" id="KW-0547">Nucleotide-binding</keyword>
<dbReference type="STRING" id="200324.A0A2N5VDR8"/>
<evidence type="ECO:0000259" key="6">
    <source>
        <dbReference type="Pfam" id="PF08543"/>
    </source>
</evidence>
<feature type="domain" description="Pyridoxamine kinase/Phosphomethylpyrimidine kinase" evidence="6">
    <location>
        <begin position="13"/>
        <end position="271"/>
    </location>
</feature>
<dbReference type="SUPFAM" id="SSF53613">
    <property type="entry name" value="Ribokinase-like"/>
    <property type="match status" value="1"/>
</dbReference>
<feature type="domain" description="Thiaminase-2/PQQC" evidence="5">
    <location>
        <begin position="307"/>
        <end position="504"/>
    </location>
</feature>
<dbReference type="PANTHER" id="PTHR20858">
    <property type="entry name" value="PHOSPHOMETHYLPYRIMIDINE KINASE"/>
    <property type="match status" value="1"/>
</dbReference>
<name>A0A2N5VDR8_9BASI</name>
<dbReference type="InterPro" id="IPR004305">
    <property type="entry name" value="Thiaminase-2/PQQC"/>
</dbReference>
<dbReference type="PANTHER" id="PTHR20858:SF17">
    <property type="entry name" value="HYDROXYMETHYLPYRIMIDINE_PHOSPHOMETHYLPYRIMIDINE KINASE THI20-RELATED"/>
    <property type="match status" value="1"/>
</dbReference>
<gene>
    <name evidence="7" type="ORF">PCANC_06723</name>
</gene>
<dbReference type="Proteomes" id="UP000235388">
    <property type="component" value="Unassembled WGS sequence"/>
</dbReference>
<evidence type="ECO:0000256" key="2">
    <source>
        <dbReference type="ARBA" id="ARBA00022741"/>
    </source>
</evidence>
<protein>
    <recommendedName>
        <fullName evidence="9">Pyridoxamine kinase/Phosphomethylpyrimidine kinase domain-containing protein</fullName>
    </recommendedName>
</protein>
<dbReference type="InterPro" id="IPR004399">
    <property type="entry name" value="HMP/HMP-P_kinase_dom"/>
</dbReference>
<proteinExistence type="predicted"/>
<dbReference type="GO" id="GO:0008972">
    <property type="term" value="F:phosphomethylpyrimidine kinase activity"/>
    <property type="evidence" value="ECO:0007669"/>
    <property type="project" value="InterPro"/>
</dbReference>
<keyword evidence="3" id="KW-0418">Kinase</keyword>
<dbReference type="CDD" id="cd19367">
    <property type="entry name" value="TenA_C_ScTHI20-like"/>
    <property type="match status" value="1"/>
</dbReference>
<dbReference type="Gene3D" id="3.40.1190.20">
    <property type="match status" value="1"/>
</dbReference>
<dbReference type="EMBL" id="PGCJ01000105">
    <property type="protein sequence ID" value="PLW48142.1"/>
    <property type="molecule type" value="Genomic_DNA"/>
</dbReference>
<dbReference type="NCBIfam" id="TIGR00097">
    <property type="entry name" value="HMP-P_kinase"/>
    <property type="match status" value="1"/>
</dbReference>
<dbReference type="InterPro" id="IPR029056">
    <property type="entry name" value="Ribokinase-like"/>
</dbReference>
<reference evidence="7 8" key="1">
    <citation type="submission" date="2017-11" db="EMBL/GenBank/DDBJ databases">
        <title>De novo assembly and phasing of dikaryotic genomes from two isolates of Puccinia coronata f. sp. avenae, the causal agent of oat crown rust.</title>
        <authorList>
            <person name="Miller M.E."/>
            <person name="Zhang Y."/>
            <person name="Omidvar V."/>
            <person name="Sperschneider J."/>
            <person name="Schwessinger B."/>
            <person name="Raley C."/>
            <person name="Palmer J.M."/>
            <person name="Garnica D."/>
            <person name="Upadhyaya N."/>
            <person name="Rathjen J."/>
            <person name="Taylor J.M."/>
            <person name="Park R.F."/>
            <person name="Dodds P.N."/>
            <person name="Hirsch C.D."/>
            <person name="Kianian S.F."/>
            <person name="Figueroa M."/>
        </authorList>
    </citation>
    <scope>NUCLEOTIDE SEQUENCE [LARGE SCALE GENOMIC DNA]</scope>
    <source>
        <strain evidence="7">12NC29</strain>
    </source>
</reference>
<evidence type="ECO:0000259" key="5">
    <source>
        <dbReference type="Pfam" id="PF03070"/>
    </source>
</evidence>